<evidence type="ECO:0000259" key="1">
    <source>
        <dbReference type="SMART" id="SM00849"/>
    </source>
</evidence>
<dbReference type="InterPro" id="IPR001279">
    <property type="entry name" value="Metallo-B-lactamas"/>
</dbReference>
<dbReference type="AlphaFoldDB" id="A0A5B0E999"/>
<comment type="caution">
    <text evidence="2">The sequence shown here is derived from an EMBL/GenBank/DDBJ whole genome shotgun (WGS) entry which is preliminary data.</text>
</comment>
<dbReference type="Gene3D" id="3.60.15.10">
    <property type="entry name" value="Ribonuclease Z/Hydroxyacylglutathione hydrolase-like"/>
    <property type="match status" value="1"/>
</dbReference>
<dbReference type="Gene3D" id="1.10.10.10">
    <property type="entry name" value="Winged helix-like DNA-binding domain superfamily/Winged helix DNA-binding domain"/>
    <property type="match status" value="1"/>
</dbReference>
<dbReference type="SUPFAM" id="SSF56281">
    <property type="entry name" value="Metallo-hydrolase/oxidoreductase"/>
    <property type="match status" value="1"/>
</dbReference>
<dbReference type="InterPro" id="IPR050662">
    <property type="entry name" value="Sec-metab_biosynth-thioest"/>
</dbReference>
<dbReference type="InterPro" id="IPR036866">
    <property type="entry name" value="RibonucZ/Hydroxyglut_hydro"/>
</dbReference>
<dbReference type="Proteomes" id="UP000323856">
    <property type="component" value="Unassembled WGS sequence"/>
</dbReference>
<dbReference type="InterPro" id="IPR036388">
    <property type="entry name" value="WH-like_DNA-bd_sf"/>
</dbReference>
<feature type="domain" description="Metallo-beta-lactamase" evidence="1">
    <location>
        <begin position="28"/>
        <end position="186"/>
    </location>
</feature>
<dbReference type="RefSeq" id="WP_149620259.1">
    <property type="nucleotide sequence ID" value="NZ_VOBL01000016.1"/>
</dbReference>
<dbReference type="OrthoDB" id="9788263at2"/>
<protein>
    <submittedName>
        <fullName evidence="2">MBL fold metallo-hydrolase</fullName>
    </submittedName>
</protein>
<dbReference type="PANTHER" id="PTHR23131:SF0">
    <property type="entry name" value="ENDORIBONUCLEASE LACTB2"/>
    <property type="match status" value="1"/>
</dbReference>
<dbReference type="EMBL" id="VOBL01000016">
    <property type="protein sequence ID" value="KAA0975186.1"/>
    <property type="molecule type" value="Genomic_DNA"/>
</dbReference>
<keyword evidence="2" id="KW-0378">Hydrolase</keyword>
<evidence type="ECO:0000313" key="2">
    <source>
        <dbReference type="EMBL" id="KAA0975186.1"/>
    </source>
</evidence>
<dbReference type="PANTHER" id="PTHR23131">
    <property type="entry name" value="ENDORIBONUCLEASE LACTB2"/>
    <property type="match status" value="1"/>
</dbReference>
<gene>
    <name evidence="2" type="ORF">FQ154_14375</name>
</gene>
<sequence>MSKQHAIRVTDNASFLLAPNPGPMSLDGTNSWILRAPGSEHALIVDPGPLDASHLAALAAESVELILITHRHGDHTEGIDTLHRLTGAPVRAALPEHCRDAPVLEDGEQIEAAGLRLLAIATPGHTSDSFSFLLPEDGAQGSMLTGDTILGRGTTILDAPDGTLADYLATLDVLESSPDALVLPAHGPTLPSLHTIVRHYRAHRHERLDQIRAALAQLRAASTADPTIGQVTDAVYADVDPAVRGAAETSVMAQLRYLTEFEGV</sequence>
<accession>A0A5B0E999</accession>
<dbReference type="GO" id="GO:0016787">
    <property type="term" value="F:hydrolase activity"/>
    <property type="evidence" value="ECO:0007669"/>
    <property type="project" value="UniProtKB-KW"/>
</dbReference>
<evidence type="ECO:0000313" key="3">
    <source>
        <dbReference type="Proteomes" id="UP000323856"/>
    </source>
</evidence>
<organism evidence="2 3">
    <name type="scientific">Paeniglutamicibacter gangotriensis</name>
    <dbReference type="NCBI Taxonomy" id="254787"/>
    <lineage>
        <taxon>Bacteria</taxon>
        <taxon>Bacillati</taxon>
        <taxon>Actinomycetota</taxon>
        <taxon>Actinomycetes</taxon>
        <taxon>Micrococcales</taxon>
        <taxon>Micrococcaceae</taxon>
        <taxon>Paeniglutamicibacter</taxon>
    </lineage>
</organism>
<name>A0A5B0E999_9MICC</name>
<dbReference type="SMART" id="SM00849">
    <property type="entry name" value="Lactamase_B"/>
    <property type="match status" value="1"/>
</dbReference>
<reference evidence="2 3" key="1">
    <citation type="submission" date="2019-07" db="EMBL/GenBank/DDBJ databases">
        <title>Analysis of the biochemical properties, biological activity and biotechnological potential of siderophores and biosurfactants produced by Antarctic psychrotolerant bacteria.</title>
        <authorList>
            <person name="Styczynski M."/>
            <person name="Krucon T."/>
            <person name="Decewicz P."/>
            <person name="Dziewit L."/>
        </authorList>
    </citation>
    <scope>NUCLEOTIDE SEQUENCE [LARGE SCALE GENOMIC DNA]</scope>
    <source>
        <strain evidence="2 3">ANT_H27</strain>
    </source>
</reference>
<proteinExistence type="predicted"/>
<dbReference type="CDD" id="cd16278">
    <property type="entry name" value="metallo-hydrolase-like_MBL-fold"/>
    <property type="match status" value="1"/>
</dbReference>
<dbReference type="Pfam" id="PF00753">
    <property type="entry name" value="Lactamase_B"/>
    <property type="match status" value="1"/>
</dbReference>